<dbReference type="SUPFAM" id="SSF53613">
    <property type="entry name" value="Ribokinase-like"/>
    <property type="match status" value="1"/>
</dbReference>
<organism evidence="5 6">
    <name type="scientific">Caenispirillum salinarum AK4</name>
    <dbReference type="NCBI Taxonomy" id="1238182"/>
    <lineage>
        <taxon>Bacteria</taxon>
        <taxon>Pseudomonadati</taxon>
        <taxon>Pseudomonadota</taxon>
        <taxon>Alphaproteobacteria</taxon>
        <taxon>Rhodospirillales</taxon>
        <taxon>Novispirillaceae</taxon>
        <taxon>Caenispirillum</taxon>
    </lineage>
</organism>
<reference evidence="5 6" key="1">
    <citation type="journal article" date="2013" name="Genome Announc.">
        <title>Draft Genome Sequence of an Alphaproteobacterium, Caenispirillum salinarum AK4(T), Isolated from a Solar Saltern.</title>
        <authorList>
            <person name="Khatri I."/>
            <person name="Singh A."/>
            <person name="Korpole S."/>
            <person name="Pinnaka A.K."/>
            <person name="Subramanian S."/>
        </authorList>
    </citation>
    <scope>NUCLEOTIDE SEQUENCE [LARGE SCALE GENOMIC DNA]</scope>
    <source>
        <strain evidence="5 6">AK4</strain>
    </source>
</reference>
<dbReference type="Gene3D" id="3.30.1110.10">
    <property type="match status" value="1"/>
</dbReference>
<dbReference type="AlphaFoldDB" id="K9H024"/>
<dbReference type="InterPro" id="IPR029056">
    <property type="entry name" value="Ribokinase-like"/>
</dbReference>
<dbReference type="InterPro" id="IPR052700">
    <property type="entry name" value="Carb_kinase_PfkB-like"/>
</dbReference>
<dbReference type="Pfam" id="PF00294">
    <property type="entry name" value="PfkB"/>
    <property type="match status" value="1"/>
</dbReference>
<gene>
    <name evidence="5" type="ORF">C882_4353</name>
</gene>
<dbReference type="RefSeq" id="WP_009540461.1">
    <property type="nucleotide sequence ID" value="NZ_ANHY01000008.1"/>
</dbReference>
<evidence type="ECO:0000259" key="4">
    <source>
        <dbReference type="Pfam" id="PF00294"/>
    </source>
</evidence>
<evidence type="ECO:0000313" key="5">
    <source>
        <dbReference type="EMBL" id="EKV30394.1"/>
    </source>
</evidence>
<keyword evidence="3 5" id="KW-0418">Kinase</keyword>
<feature type="domain" description="Carbohydrate kinase PfkB" evidence="4">
    <location>
        <begin position="58"/>
        <end position="322"/>
    </location>
</feature>
<keyword evidence="2" id="KW-0808">Transferase</keyword>
<evidence type="ECO:0000256" key="1">
    <source>
        <dbReference type="ARBA" id="ARBA00010688"/>
    </source>
</evidence>
<dbReference type="STRING" id="1238182.C882_4353"/>
<evidence type="ECO:0000256" key="2">
    <source>
        <dbReference type="ARBA" id="ARBA00022679"/>
    </source>
</evidence>
<dbReference type="CDD" id="cd01168">
    <property type="entry name" value="adenosine_kinase"/>
    <property type="match status" value="1"/>
</dbReference>
<dbReference type="eggNOG" id="COG0524">
    <property type="taxonomic scope" value="Bacteria"/>
</dbReference>
<dbReference type="PANTHER" id="PTHR43320">
    <property type="entry name" value="SUGAR KINASE"/>
    <property type="match status" value="1"/>
</dbReference>
<comment type="caution">
    <text evidence="5">The sequence shown here is derived from an EMBL/GenBank/DDBJ whole genome shotgun (WGS) entry which is preliminary data.</text>
</comment>
<dbReference type="OrthoDB" id="9813569at2"/>
<protein>
    <submittedName>
        <fullName evidence="5">Fructokinase</fullName>
    </submittedName>
</protein>
<evidence type="ECO:0000256" key="3">
    <source>
        <dbReference type="ARBA" id="ARBA00022777"/>
    </source>
</evidence>
<dbReference type="Proteomes" id="UP000009881">
    <property type="component" value="Unassembled WGS sequence"/>
</dbReference>
<evidence type="ECO:0000313" key="6">
    <source>
        <dbReference type="Proteomes" id="UP000009881"/>
    </source>
</evidence>
<dbReference type="InterPro" id="IPR002173">
    <property type="entry name" value="Carboh/pur_kinase_PfkB_CS"/>
</dbReference>
<proteinExistence type="inferred from homology"/>
<dbReference type="InterPro" id="IPR011611">
    <property type="entry name" value="PfkB_dom"/>
</dbReference>
<keyword evidence="6" id="KW-1185">Reference proteome</keyword>
<dbReference type="PATRIC" id="fig|1238182.3.peg.2015"/>
<sequence>MADTRFDVMGIGNAIVDVLAHAEDDFLASHDMPKGGMTLIDAEKAEAIYGAMGSSIESSGGSAANTVAGIASLGGNPAFIGKVCDDQLGQIFRHDINAIGVGYETPVLEKDAGVPTARCLILVTPDAQRTMNTYLGACTKLAPSDIDEKLIASAQVTYVEGYLWDGKEAKDAIVQACLAAREAGRKVALSLSDSFCVDRHREEFVELIEGLVDILFANEAEITSLYQTDSFDEAVEEVRKHAQIACLTRGAKGSVIVHGQETVVVEAHPPARLVDTTGAGDLYAAGFLFGYTRGKSLAECGHLASRCAAEIISHMGARPDVPLKSLLAAEEA</sequence>
<dbReference type="PROSITE" id="PS00584">
    <property type="entry name" value="PFKB_KINASES_2"/>
    <property type="match status" value="1"/>
</dbReference>
<dbReference type="Gene3D" id="3.40.1190.20">
    <property type="match status" value="1"/>
</dbReference>
<dbReference type="EMBL" id="ANHY01000008">
    <property type="protein sequence ID" value="EKV30394.1"/>
    <property type="molecule type" value="Genomic_DNA"/>
</dbReference>
<name>K9H024_9PROT</name>
<comment type="similarity">
    <text evidence="1">Belongs to the carbohydrate kinase PfkB family.</text>
</comment>
<accession>K9H024</accession>
<dbReference type="PANTHER" id="PTHR43320:SF3">
    <property type="entry name" value="CARBOHYDRATE KINASE PFKB DOMAIN-CONTAINING PROTEIN"/>
    <property type="match status" value="1"/>
</dbReference>
<dbReference type="GO" id="GO:0016301">
    <property type="term" value="F:kinase activity"/>
    <property type="evidence" value="ECO:0007669"/>
    <property type="project" value="UniProtKB-KW"/>
</dbReference>